<organism evidence="5 6">
    <name type="scientific">Clavelina lepadiformis</name>
    <name type="common">Light-bulb sea squirt</name>
    <name type="synonym">Ascidia lepadiformis</name>
    <dbReference type="NCBI Taxonomy" id="159417"/>
    <lineage>
        <taxon>Eukaryota</taxon>
        <taxon>Metazoa</taxon>
        <taxon>Chordata</taxon>
        <taxon>Tunicata</taxon>
        <taxon>Ascidiacea</taxon>
        <taxon>Aplousobranchia</taxon>
        <taxon>Clavelinidae</taxon>
        <taxon>Clavelina</taxon>
    </lineage>
</organism>
<sequence length="651" mass="77451">MDKLTINKDFAKKYDKYRKAEEFQRLKDKYGNVNQVDSSSGESEDDKAEAINSKLEKDFFRTLVQIKNKDPILYKKDEKFFHESSSENDLEDCDSNEDNNEQKKKPLHLKDMERKVVLERGGLYEEDNEDKVPVIPGSYYAELDSIKKSLTNAVDENDISDDQGAFLTKKEKVKDNNDDSEMKLSDLDGYWQNPDLDENEKFLRDYILNRRYLDVEEKSSLTDSDREGDSDTEDEMFVKKQENFEHKYNFRFQEPDSKFIQSYPRTVGDSVRQTSLKTKQKRVDRKQRKDEEKRRKVEELKRLKQLKREEIMDKVNRLRAATGNNDINFTDHDIENEFNPEHHEKRMKELFDEDFYAIEEEEKPYFSDIGEDDFGEDTNWDNFEDYGEYNQGYIENLADCEQPDFVMDCDHQSNQFKPEKKKLSKAEKKKRKSYEAKSVRKSSVDDKPIEQHMEEYHAMNFEDVLGDMPCRFKYRSVPANDYGLSTADILLADNRTLNSWCSLKRVVQHRSDQDESFLRQTYARKSRVKKKKYFEKFYEDLEKNPKNQEESNEDEAKLKINRKLNSRQRRRKRERERRLKMLVSDRSNNTPALELKSSEYSKTRKRKSQPVKNDTYHKLAQLDPSRLEAYGLKPKKVLKKAKYGLSNGNQT</sequence>
<feature type="compositionally biased region" description="Basic and acidic residues" evidence="3">
    <location>
        <begin position="217"/>
        <end position="229"/>
    </location>
</feature>
<feature type="compositionally biased region" description="Basic residues" evidence="3">
    <location>
        <begin position="559"/>
        <end position="580"/>
    </location>
</feature>
<dbReference type="Pfam" id="PF05178">
    <property type="entry name" value="Kri1"/>
    <property type="match status" value="1"/>
</dbReference>
<feature type="compositionally biased region" description="Acidic residues" evidence="3">
    <location>
        <begin position="86"/>
        <end position="99"/>
    </location>
</feature>
<evidence type="ECO:0000313" key="5">
    <source>
        <dbReference type="EMBL" id="CAK8676043.1"/>
    </source>
</evidence>
<feature type="region of interest" description="Disordered" evidence="3">
    <location>
        <begin position="153"/>
        <end position="190"/>
    </location>
</feature>
<evidence type="ECO:0000259" key="4">
    <source>
        <dbReference type="Pfam" id="PF12936"/>
    </source>
</evidence>
<feature type="region of interest" description="Disordered" evidence="3">
    <location>
        <begin position="82"/>
        <end position="111"/>
    </location>
</feature>
<feature type="compositionally biased region" description="Basic and acidic residues" evidence="3">
    <location>
        <begin position="433"/>
        <end position="445"/>
    </location>
</feature>
<dbReference type="InterPro" id="IPR018034">
    <property type="entry name" value="Kri1"/>
</dbReference>
<feature type="region of interest" description="Disordered" evidence="3">
    <location>
        <begin position="416"/>
        <end position="445"/>
    </location>
</feature>
<evidence type="ECO:0000256" key="2">
    <source>
        <dbReference type="ARBA" id="ARBA00017294"/>
    </source>
</evidence>
<feature type="region of interest" description="Disordered" evidence="3">
    <location>
        <begin position="259"/>
        <end position="291"/>
    </location>
</feature>
<name>A0ABP0F8J6_CLALP</name>
<gene>
    <name evidence="5" type="ORF">CVLEPA_LOCUS5548</name>
</gene>
<feature type="compositionally biased region" description="Basic and acidic residues" evidence="3">
    <location>
        <begin position="100"/>
        <end position="111"/>
    </location>
</feature>
<dbReference type="PANTHER" id="PTHR14490:SF5">
    <property type="entry name" value="PROTEIN KRI1 HOMOLOG"/>
    <property type="match status" value="1"/>
</dbReference>
<comment type="caution">
    <text evidence="5">The sequence shown here is derived from an EMBL/GenBank/DDBJ whole genome shotgun (WGS) entry which is preliminary data.</text>
</comment>
<feature type="domain" description="Kri1-like C-terminal" evidence="4">
    <location>
        <begin position="449"/>
        <end position="532"/>
    </location>
</feature>
<proteinExistence type="inferred from homology"/>
<dbReference type="Pfam" id="PF12936">
    <property type="entry name" value="Kri1_C"/>
    <property type="match status" value="1"/>
</dbReference>
<feature type="region of interest" description="Disordered" evidence="3">
    <location>
        <begin position="217"/>
        <end position="238"/>
    </location>
</feature>
<feature type="region of interest" description="Disordered" evidence="3">
    <location>
        <begin position="544"/>
        <end position="616"/>
    </location>
</feature>
<feature type="compositionally biased region" description="Basic residues" evidence="3">
    <location>
        <begin position="419"/>
        <end position="432"/>
    </location>
</feature>
<evidence type="ECO:0000256" key="1">
    <source>
        <dbReference type="ARBA" id="ARBA00007473"/>
    </source>
</evidence>
<feature type="compositionally biased region" description="Basic and acidic residues" evidence="3">
    <location>
        <begin position="544"/>
        <end position="558"/>
    </location>
</feature>
<reference evidence="5 6" key="1">
    <citation type="submission" date="2024-02" db="EMBL/GenBank/DDBJ databases">
        <authorList>
            <person name="Daric V."/>
            <person name="Darras S."/>
        </authorList>
    </citation>
    <scope>NUCLEOTIDE SEQUENCE [LARGE SCALE GENOMIC DNA]</scope>
</reference>
<feature type="compositionally biased region" description="Basic and acidic residues" evidence="3">
    <location>
        <begin position="168"/>
        <end position="186"/>
    </location>
</feature>
<accession>A0ABP0F8J6</accession>
<dbReference type="Proteomes" id="UP001642483">
    <property type="component" value="Unassembled WGS sequence"/>
</dbReference>
<dbReference type="EMBL" id="CAWYQH010000024">
    <property type="protein sequence ID" value="CAK8676043.1"/>
    <property type="molecule type" value="Genomic_DNA"/>
</dbReference>
<protein>
    <recommendedName>
        <fullName evidence="2">Protein KRI1 homolog</fullName>
    </recommendedName>
</protein>
<keyword evidence="6" id="KW-1185">Reference proteome</keyword>
<comment type="similarity">
    <text evidence="1">Belongs to the KRI1 family.</text>
</comment>
<dbReference type="PANTHER" id="PTHR14490">
    <property type="entry name" value="ZINC FINGER, ZZ TYPE"/>
    <property type="match status" value="1"/>
</dbReference>
<evidence type="ECO:0000313" key="6">
    <source>
        <dbReference type="Proteomes" id="UP001642483"/>
    </source>
</evidence>
<evidence type="ECO:0000256" key="3">
    <source>
        <dbReference type="SAM" id="MobiDB-lite"/>
    </source>
</evidence>
<dbReference type="InterPro" id="IPR024626">
    <property type="entry name" value="Kri1-like_C"/>
</dbReference>